<dbReference type="InterPro" id="IPR000715">
    <property type="entry name" value="Glycosyl_transferase_4"/>
</dbReference>
<feature type="transmembrane region" description="Helical" evidence="7">
    <location>
        <begin position="167"/>
        <end position="197"/>
    </location>
</feature>
<dbReference type="Proteomes" id="UP001205748">
    <property type="component" value="Unassembled WGS sequence"/>
</dbReference>
<keyword evidence="9" id="KW-1185">Reference proteome</keyword>
<keyword evidence="6" id="KW-0479">Metal-binding</keyword>
<proteinExistence type="predicted"/>
<keyword evidence="4 7" id="KW-1133">Transmembrane helix</keyword>
<feature type="binding site" evidence="6">
    <location>
        <position position="209"/>
    </location>
    <ligand>
        <name>Mg(2+)</name>
        <dbReference type="ChEBI" id="CHEBI:18420"/>
    </ligand>
</feature>
<evidence type="ECO:0000256" key="5">
    <source>
        <dbReference type="ARBA" id="ARBA00023136"/>
    </source>
</evidence>
<sequence length="270" mass="30297">MLIHFFIIIITVLNAIVMTHLIYNMLGNSRAKGKNYRGEEIPVGMGMVFSLSLFIPFILYNLYFQWGETLHIFILGIIGMSFIGIIDDLLGSRDTTGLKGHIGKLFHMQLTTGGLKALMGGIISIYVTSSFSNNIFIILLNALILSLFTNLINLLDLRPGRAIKGYLFYSLILLGLFYNQETVYLLIISSIPVIIYFPKDLKAKAMMGDVGSNALGFILGFCTILYFTNILKLIILFLLICIHIYAEKSSITKLIERNPILHFIDQLGRG</sequence>
<evidence type="ECO:0000256" key="7">
    <source>
        <dbReference type="SAM" id="Phobius"/>
    </source>
</evidence>
<evidence type="ECO:0000256" key="1">
    <source>
        <dbReference type="ARBA" id="ARBA00004141"/>
    </source>
</evidence>
<comment type="cofactor">
    <cofactor evidence="6">
        <name>Mg(2+)</name>
        <dbReference type="ChEBI" id="CHEBI:18420"/>
    </cofactor>
</comment>
<protein>
    <submittedName>
        <fullName evidence="8">Glycosyltransferase</fullName>
    </submittedName>
</protein>
<dbReference type="Pfam" id="PF00953">
    <property type="entry name" value="Glycos_transf_4"/>
    <property type="match status" value="1"/>
</dbReference>
<organism evidence="8 9">
    <name type="scientific">Irregularibacter muris</name>
    <dbReference type="NCBI Taxonomy" id="1796619"/>
    <lineage>
        <taxon>Bacteria</taxon>
        <taxon>Bacillati</taxon>
        <taxon>Bacillota</taxon>
        <taxon>Clostridia</taxon>
        <taxon>Eubacteriales</taxon>
        <taxon>Eubacteriaceae</taxon>
        <taxon>Irregularibacter</taxon>
    </lineage>
</organism>
<evidence type="ECO:0000256" key="2">
    <source>
        <dbReference type="ARBA" id="ARBA00022679"/>
    </source>
</evidence>
<keyword evidence="6" id="KW-0460">Magnesium</keyword>
<evidence type="ECO:0000313" key="8">
    <source>
        <dbReference type="EMBL" id="MCR1898034.1"/>
    </source>
</evidence>
<dbReference type="GO" id="GO:0016780">
    <property type="term" value="F:phosphotransferase activity, for other substituted phosphate groups"/>
    <property type="evidence" value="ECO:0007669"/>
    <property type="project" value="InterPro"/>
</dbReference>
<evidence type="ECO:0000256" key="3">
    <source>
        <dbReference type="ARBA" id="ARBA00022692"/>
    </source>
</evidence>
<keyword evidence="2" id="KW-0808">Transferase</keyword>
<feature type="binding site" evidence="6">
    <location>
        <position position="153"/>
    </location>
    <ligand>
        <name>Mg(2+)</name>
        <dbReference type="ChEBI" id="CHEBI:18420"/>
    </ligand>
</feature>
<feature type="transmembrane region" description="Helical" evidence="7">
    <location>
        <begin position="217"/>
        <end position="246"/>
    </location>
</feature>
<dbReference type="EMBL" id="JANKAS010000002">
    <property type="protein sequence ID" value="MCR1898034.1"/>
    <property type="molecule type" value="Genomic_DNA"/>
</dbReference>
<evidence type="ECO:0000256" key="4">
    <source>
        <dbReference type="ARBA" id="ARBA00022989"/>
    </source>
</evidence>
<feature type="transmembrane region" description="Helical" evidence="7">
    <location>
        <begin position="70"/>
        <end position="90"/>
    </location>
</feature>
<dbReference type="RefSeq" id="WP_257529497.1">
    <property type="nucleotide sequence ID" value="NZ_JANKAS010000002.1"/>
</dbReference>
<feature type="transmembrane region" description="Helical" evidence="7">
    <location>
        <begin position="43"/>
        <end position="64"/>
    </location>
</feature>
<accession>A0AAE3L268</accession>
<gene>
    <name evidence="8" type="ORF">NSA47_03395</name>
</gene>
<feature type="transmembrane region" description="Helical" evidence="7">
    <location>
        <begin position="110"/>
        <end position="129"/>
    </location>
</feature>
<dbReference type="GO" id="GO:0046872">
    <property type="term" value="F:metal ion binding"/>
    <property type="evidence" value="ECO:0007669"/>
    <property type="project" value="UniProtKB-KW"/>
</dbReference>
<keyword evidence="3 7" id="KW-0812">Transmembrane</keyword>
<evidence type="ECO:0000256" key="6">
    <source>
        <dbReference type="PIRSR" id="PIRSR600715-1"/>
    </source>
</evidence>
<feature type="transmembrane region" description="Helical" evidence="7">
    <location>
        <begin position="6"/>
        <end position="23"/>
    </location>
</feature>
<feature type="transmembrane region" description="Helical" evidence="7">
    <location>
        <begin position="135"/>
        <end position="155"/>
    </location>
</feature>
<keyword evidence="5 7" id="KW-0472">Membrane</keyword>
<name>A0AAE3L268_9FIRM</name>
<comment type="caution">
    <text evidence="8">The sequence shown here is derived from an EMBL/GenBank/DDBJ whole genome shotgun (WGS) entry which is preliminary data.</text>
</comment>
<reference evidence="8" key="1">
    <citation type="submission" date="2022-07" db="EMBL/GenBank/DDBJ databases">
        <title>Enhanced cultured diversity of the mouse gut microbiota enables custom-made synthetic communities.</title>
        <authorList>
            <person name="Afrizal A."/>
        </authorList>
    </citation>
    <scope>NUCLEOTIDE SEQUENCE</scope>
    <source>
        <strain evidence="8">DSM 28593</strain>
    </source>
</reference>
<evidence type="ECO:0000313" key="9">
    <source>
        <dbReference type="Proteomes" id="UP001205748"/>
    </source>
</evidence>
<dbReference type="AlphaFoldDB" id="A0AAE3L268"/>
<comment type="subcellular location">
    <subcellularLocation>
        <location evidence="1">Membrane</location>
        <topology evidence="1">Multi-pass membrane protein</topology>
    </subcellularLocation>
</comment>
<dbReference type="GO" id="GO:0016020">
    <property type="term" value="C:membrane"/>
    <property type="evidence" value="ECO:0007669"/>
    <property type="project" value="UniProtKB-SubCell"/>
</dbReference>